<feature type="transmembrane region" description="Helical" evidence="1">
    <location>
        <begin position="54"/>
        <end position="72"/>
    </location>
</feature>
<dbReference type="Proteomes" id="UP001171902">
    <property type="component" value="Unassembled WGS sequence"/>
</dbReference>
<protein>
    <submittedName>
        <fullName evidence="2">Uncharacterized protein</fullName>
    </submittedName>
</protein>
<dbReference type="EMBL" id="JAUEMJ010000006">
    <property type="protein sequence ID" value="MDN3242034.1"/>
    <property type="molecule type" value="Genomic_DNA"/>
</dbReference>
<accession>A0ABT7YTS7</accession>
<feature type="transmembrane region" description="Helical" evidence="1">
    <location>
        <begin position="7"/>
        <end position="23"/>
    </location>
</feature>
<sequence>MDKLKKTAMWTGIVVIGLCGVVLLGGGKIVSGTLMVTTAFLMVLPYGPRKLPRWLGVALLCAVFALVVWNISTTELPDPSLGMVACGDEISDLYSPTGIEFVDQVMYIFSGFLAQAAPS</sequence>
<keyword evidence="1" id="KW-1133">Transmembrane helix</keyword>
<keyword evidence="1" id="KW-0812">Transmembrane</keyword>
<organism evidence="2 3">
    <name type="scientific">Glycomyces tritici</name>
    <dbReference type="NCBI Taxonomy" id="2665176"/>
    <lineage>
        <taxon>Bacteria</taxon>
        <taxon>Bacillati</taxon>
        <taxon>Actinomycetota</taxon>
        <taxon>Actinomycetes</taxon>
        <taxon>Glycomycetales</taxon>
        <taxon>Glycomycetaceae</taxon>
        <taxon>Glycomyces</taxon>
    </lineage>
</organism>
<reference evidence="2" key="1">
    <citation type="submission" date="2023-06" db="EMBL/GenBank/DDBJ databases">
        <title>Gycomyces niveus sp.nov., a novel actinomycete isolated from soil in Shouguang.</title>
        <authorList>
            <person name="Yang X."/>
            <person name="Zhao J."/>
        </authorList>
    </citation>
    <scope>NUCLEOTIDE SEQUENCE</scope>
    <source>
        <strain evidence="2">NEAU C2</strain>
    </source>
</reference>
<comment type="caution">
    <text evidence="2">The sequence shown here is derived from an EMBL/GenBank/DDBJ whole genome shotgun (WGS) entry which is preliminary data.</text>
</comment>
<evidence type="ECO:0000313" key="2">
    <source>
        <dbReference type="EMBL" id="MDN3242034.1"/>
    </source>
</evidence>
<name>A0ABT7YTS7_9ACTN</name>
<evidence type="ECO:0000256" key="1">
    <source>
        <dbReference type="SAM" id="Phobius"/>
    </source>
</evidence>
<keyword evidence="3" id="KW-1185">Reference proteome</keyword>
<evidence type="ECO:0000313" key="3">
    <source>
        <dbReference type="Proteomes" id="UP001171902"/>
    </source>
</evidence>
<dbReference type="RefSeq" id="WP_289958935.1">
    <property type="nucleotide sequence ID" value="NZ_JAUEMJ010000006.1"/>
</dbReference>
<gene>
    <name evidence="2" type="ORF">QWI33_20095</name>
</gene>
<keyword evidence="1" id="KW-0472">Membrane</keyword>
<proteinExistence type="predicted"/>